<comment type="subcellular location">
    <subcellularLocation>
        <location evidence="1">Nucleus</location>
    </subcellularLocation>
</comment>
<dbReference type="GO" id="GO:0043565">
    <property type="term" value="F:sequence-specific DNA binding"/>
    <property type="evidence" value="ECO:0007669"/>
    <property type="project" value="InterPro"/>
</dbReference>
<dbReference type="GO" id="GO:0003700">
    <property type="term" value="F:DNA-binding transcription factor activity"/>
    <property type="evidence" value="ECO:0007669"/>
    <property type="project" value="InterPro"/>
</dbReference>
<evidence type="ECO:0000313" key="10">
    <source>
        <dbReference type="Proteomes" id="UP001367508"/>
    </source>
</evidence>
<evidence type="ECO:0000256" key="4">
    <source>
        <dbReference type="ARBA" id="ARBA00023125"/>
    </source>
</evidence>
<dbReference type="SUPFAM" id="SSF46689">
    <property type="entry name" value="Homeodomain-like"/>
    <property type="match status" value="1"/>
</dbReference>
<dbReference type="Pfam" id="PF00249">
    <property type="entry name" value="Myb_DNA-binding"/>
    <property type="match status" value="2"/>
</dbReference>
<evidence type="ECO:0000259" key="8">
    <source>
        <dbReference type="PROSITE" id="PS51294"/>
    </source>
</evidence>
<gene>
    <name evidence="9" type="ORF">VNO77_23774</name>
</gene>
<protein>
    <submittedName>
        <fullName evidence="9">Uncharacterized protein</fullName>
    </submittedName>
</protein>
<proteinExistence type="predicted"/>
<organism evidence="9 10">
    <name type="scientific">Canavalia gladiata</name>
    <name type="common">Sword bean</name>
    <name type="synonym">Dolichos gladiatus</name>
    <dbReference type="NCBI Taxonomy" id="3824"/>
    <lineage>
        <taxon>Eukaryota</taxon>
        <taxon>Viridiplantae</taxon>
        <taxon>Streptophyta</taxon>
        <taxon>Embryophyta</taxon>
        <taxon>Tracheophyta</taxon>
        <taxon>Spermatophyta</taxon>
        <taxon>Magnoliopsida</taxon>
        <taxon>eudicotyledons</taxon>
        <taxon>Gunneridae</taxon>
        <taxon>Pentapetalae</taxon>
        <taxon>rosids</taxon>
        <taxon>fabids</taxon>
        <taxon>Fabales</taxon>
        <taxon>Fabaceae</taxon>
        <taxon>Papilionoideae</taxon>
        <taxon>50 kb inversion clade</taxon>
        <taxon>NPAAA clade</taxon>
        <taxon>indigoferoid/millettioid clade</taxon>
        <taxon>Phaseoleae</taxon>
        <taxon>Canavalia</taxon>
    </lineage>
</organism>
<accession>A0AAN9L8D7</accession>
<evidence type="ECO:0000256" key="2">
    <source>
        <dbReference type="ARBA" id="ARBA00022737"/>
    </source>
</evidence>
<dbReference type="FunFam" id="1.10.10.60:FF:000011">
    <property type="entry name" value="Myb transcription factor"/>
    <property type="match status" value="1"/>
</dbReference>
<evidence type="ECO:0000256" key="3">
    <source>
        <dbReference type="ARBA" id="ARBA00023015"/>
    </source>
</evidence>
<dbReference type="SMART" id="SM00717">
    <property type="entry name" value="SANT"/>
    <property type="match status" value="2"/>
</dbReference>
<dbReference type="PANTHER" id="PTHR45675">
    <property type="entry name" value="MYB TRANSCRIPTION FACTOR-RELATED-RELATED"/>
    <property type="match status" value="1"/>
</dbReference>
<dbReference type="InterPro" id="IPR009057">
    <property type="entry name" value="Homeodomain-like_sf"/>
</dbReference>
<dbReference type="Proteomes" id="UP001367508">
    <property type="component" value="Unassembled WGS sequence"/>
</dbReference>
<evidence type="ECO:0000256" key="6">
    <source>
        <dbReference type="ARBA" id="ARBA00023242"/>
    </source>
</evidence>
<keyword evidence="3" id="KW-0805">Transcription regulation</keyword>
<comment type="caution">
    <text evidence="9">The sequence shown here is derived from an EMBL/GenBank/DDBJ whole genome shotgun (WGS) entry which is preliminary data.</text>
</comment>
<sequence length="336" mass="38042">MEVKGRVSNSTTMIQSEDEIDLRRGPWTVDEDLALINYIANHGEGRWNSLARSAGLKRTGKSCRLRWLNYLRPDVRRGNITLEEQLLILELHGRWGNRWSKIAQYLPGRTDNEIKNYWRTRVQKHAKQLKCDVNSKQFKDAMRYLWMPRLVERIQAAAAATATTAATTTAGSPAVSASATTTITTTTTNNTTYSYNYDNNLNNNIEVHSGSMMLSPAIMNNNFGASQSYTPETSSDSFGTQVSPVSDLTQDYYNVTVGNNNNNNNSNPDYYQQQQQQQVHDQLSFLDCITSPSGLFPQDLDFHSMEPNNPWIQGGDTCNNFWNVENMLLFQQLGDI</sequence>
<dbReference type="GO" id="GO:0005634">
    <property type="term" value="C:nucleus"/>
    <property type="evidence" value="ECO:0007669"/>
    <property type="project" value="UniProtKB-SubCell"/>
</dbReference>
<keyword evidence="6" id="KW-0539">Nucleus</keyword>
<dbReference type="InterPro" id="IPR044676">
    <property type="entry name" value="EOBI/EOBII-like_plant"/>
</dbReference>
<dbReference type="EMBL" id="JAYMYQ010000005">
    <property type="protein sequence ID" value="KAK7329604.1"/>
    <property type="molecule type" value="Genomic_DNA"/>
</dbReference>
<keyword evidence="4" id="KW-0238">DNA-binding</keyword>
<feature type="domain" description="Myb-like" evidence="7">
    <location>
        <begin position="72"/>
        <end position="122"/>
    </location>
</feature>
<evidence type="ECO:0000259" key="7">
    <source>
        <dbReference type="PROSITE" id="PS50090"/>
    </source>
</evidence>
<dbReference type="FunFam" id="1.10.10.60:FF:000107">
    <property type="entry name" value="MYB transcription factor"/>
    <property type="match status" value="1"/>
</dbReference>
<evidence type="ECO:0000313" key="9">
    <source>
        <dbReference type="EMBL" id="KAK7329604.1"/>
    </source>
</evidence>
<dbReference type="Gene3D" id="1.10.10.60">
    <property type="entry name" value="Homeodomain-like"/>
    <property type="match status" value="2"/>
</dbReference>
<evidence type="ECO:0000256" key="1">
    <source>
        <dbReference type="ARBA" id="ARBA00004123"/>
    </source>
</evidence>
<dbReference type="InterPro" id="IPR017930">
    <property type="entry name" value="Myb_dom"/>
</dbReference>
<feature type="domain" description="HTH myb-type" evidence="8">
    <location>
        <begin position="76"/>
        <end position="126"/>
    </location>
</feature>
<dbReference type="PROSITE" id="PS51294">
    <property type="entry name" value="HTH_MYB"/>
    <property type="match status" value="2"/>
</dbReference>
<dbReference type="InterPro" id="IPR001005">
    <property type="entry name" value="SANT/Myb"/>
</dbReference>
<keyword evidence="10" id="KW-1185">Reference proteome</keyword>
<evidence type="ECO:0000256" key="5">
    <source>
        <dbReference type="ARBA" id="ARBA00023163"/>
    </source>
</evidence>
<keyword evidence="2" id="KW-0677">Repeat</keyword>
<feature type="domain" description="HTH myb-type" evidence="8">
    <location>
        <begin position="19"/>
        <end position="75"/>
    </location>
</feature>
<keyword evidence="5" id="KW-0804">Transcription</keyword>
<reference evidence="9 10" key="1">
    <citation type="submission" date="2024-01" db="EMBL/GenBank/DDBJ databases">
        <title>The genomes of 5 underutilized Papilionoideae crops provide insights into root nodulation and disease resistanc.</title>
        <authorList>
            <person name="Jiang F."/>
        </authorList>
    </citation>
    <scope>NUCLEOTIDE SEQUENCE [LARGE SCALE GENOMIC DNA]</scope>
    <source>
        <strain evidence="9">LVBAO_FW01</strain>
        <tissue evidence="9">Leaves</tissue>
    </source>
</reference>
<dbReference type="PANTHER" id="PTHR45675:SF1">
    <property type="entry name" value="MYB TRANSCRIPTION FACTOR-RELATED"/>
    <property type="match status" value="1"/>
</dbReference>
<dbReference type="PROSITE" id="PS50090">
    <property type="entry name" value="MYB_LIKE"/>
    <property type="match status" value="2"/>
</dbReference>
<feature type="domain" description="Myb-like" evidence="7">
    <location>
        <begin position="19"/>
        <end position="71"/>
    </location>
</feature>
<name>A0AAN9L8D7_CANGL</name>
<dbReference type="AlphaFoldDB" id="A0AAN9L8D7"/>
<dbReference type="CDD" id="cd00167">
    <property type="entry name" value="SANT"/>
    <property type="match status" value="2"/>
</dbReference>